<keyword evidence="3" id="KW-0547">Nucleotide-binding</keyword>
<dbReference type="PANTHER" id="PTHR42918">
    <property type="entry name" value="LYSYL-TRNA SYNTHETASE"/>
    <property type="match status" value="1"/>
</dbReference>
<dbReference type="FunFam" id="3.30.930.10:FF:000017">
    <property type="entry name" value="Elongation factor P--(R)-beta-lysine ligase"/>
    <property type="match status" value="1"/>
</dbReference>
<dbReference type="GO" id="GO:0005524">
    <property type="term" value="F:ATP binding"/>
    <property type="evidence" value="ECO:0007669"/>
    <property type="project" value="UniProtKB-KW"/>
</dbReference>
<dbReference type="NCBIfam" id="TIGR00462">
    <property type="entry name" value="genX"/>
    <property type="match status" value="1"/>
</dbReference>
<dbReference type="PRINTS" id="PR00982">
    <property type="entry name" value="TRNASYNTHLYS"/>
</dbReference>
<evidence type="ECO:0000259" key="6">
    <source>
        <dbReference type="PROSITE" id="PS50862"/>
    </source>
</evidence>
<proteinExistence type="predicted"/>
<dbReference type="GO" id="GO:0006430">
    <property type="term" value="P:lysyl-tRNA aminoacylation"/>
    <property type="evidence" value="ECO:0007669"/>
    <property type="project" value="InterPro"/>
</dbReference>
<dbReference type="GO" id="GO:0004824">
    <property type="term" value="F:lysine-tRNA ligase activity"/>
    <property type="evidence" value="ECO:0007669"/>
    <property type="project" value="InterPro"/>
</dbReference>
<protein>
    <recommendedName>
        <fullName evidence="6">Aminoacyl-transfer RNA synthetases class-II family profile domain-containing protein</fullName>
    </recommendedName>
</protein>
<dbReference type="InterPro" id="IPR006195">
    <property type="entry name" value="aa-tRNA-synth_II"/>
</dbReference>
<dbReference type="InterPro" id="IPR018149">
    <property type="entry name" value="Lys-tRNA-synth_II_C"/>
</dbReference>
<comment type="subunit">
    <text evidence="1">Homodimer.</text>
</comment>
<evidence type="ECO:0000256" key="5">
    <source>
        <dbReference type="ARBA" id="ARBA00052794"/>
    </source>
</evidence>
<evidence type="ECO:0000256" key="1">
    <source>
        <dbReference type="ARBA" id="ARBA00011738"/>
    </source>
</evidence>
<evidence type="ECO:0000313" key="7">
    <source>
        <dbReference type="EMBL" id="ANX04895.1"/>
    </source>
</evidence>
<dbReference type="InParanoid" id="A0A1B1YVR4"/>
<gene>
    <name evidence="7" type="ORF">PG2T_12425</name>
</gene>
<feature type="domain" description="Aminoacyl-transfer RNA synthetases class-II family profile" evidence="6">
    <location>
        <begin position="20"/>
        <end position="307"/>
    </location>
</feature>
<evidence type="ECO:0000256" key="2">
    <source>
        <dbReference type="ARBA" id="ARBA00022598"/>
    </source>
</evidence>
<dbReference type="InterPro" id="IPR045864">
    <property type="entry name" value="aa-tRNA-synth_II/BPL/LPL"/>
</dbReference>
<dbReference type="EMBL" id="CP014671">
    <property type="protein sequence ID" value="ANX04895.1"/>
    <property type="molecule type" value="Genomic_DNA"/>
</dbReference>
<dbReference type="InterPro" id="IPR004364">
    <property type="entry name" value="Aa-tRNA-synt_II"/>
</dbReference>
<dbReference type="SUPFAM" id="SSF55681">
    <property type="entry name" value="Class II aaRS and biotin synthetases"/>
    <property type="match status" value="1"/>
</dbReference>
<dbReference type="Gene3D" id="3.30.930.10">
    <property type="entry name" value="Bira Bifunctional Protein, Domain 2"/>
    <property type="match status" value="1"/>
</dbReference>
<keyword evidence="2" id="KW-0436">Ligase</keyword>
<sequence>MTDARPAAPDWRPGASLETLRLRARLLEQIRAFFAARGVMEVDTPLLGPAPSSDPQQHCLDVELPGVGRRYLQPSPEFAMKRLLAAGSGSIYQVCKAFRAGEHGPRHRVEFTLLEWYRAGFDYRALMDEVQALVCGLLGRPAAQAFSYGALFERHAGVDAFTTDEAALWRRVVAAGIEPSAALRAAGRDAALDILLTRLIEPAIAPLGVVFIHDYPASQAALARLRPGRPPIAERFELYVDGIELANGWSELTNAAEQRRRFEQDNRIRQAAGLPQVPLDEQLLAALAHGLPDCAGVALGFDRLLMLAAGMADIGAVQAFCEQGSAGKTG</sequence>
<dbReference type="AlphaFoldDB" id="A0A1B1YVR4"/>
<evidence type="ECO:0000256" key="3">
    <source>
        <dbReference type="ARBA" id="ARBA00022741"/>
    </source>
</evidence>
<dbReference type="RefSeq" id="WP_068806013.1">
    <property type="nucleotide sequence ID" value="NZ_CP014671.1"/>
</dbReference>
<dbReference type="OrthoDB" id="9802326at2"/>
<dbReference type="GO" id="GO:0000049">
    <property type="term" value="F:tRNA binding"/>
    <property type="evidence" value="ECO:0007669"/>
    <property type="project" value="TreeGrafter"/>
</dbReference>
<dbReference type="PANTHER" id="PTHR42918:SF6">
    <property type="entry name" value="ELONGATION FACTOR P--(R)-BETA-LYSINE LIGASE"/>
    <property type="match status" value="1"/>
</dbReference>
<dbReference type="FunCoup" id="A0A1B1YVR4">
    <property type="interactions" value="74"/>
</dbReference>
<reference evidence="8" key="1">
    <citation type="submission" date="2016-03" db="EMBL/GenBank/DDBJ databases">
        <title>Complete genome sequence of Solimmundus cernigliae, representing a novel lineage of polycyclic aromatic hydrocarbon degraders within the Gammaproteobacteria.</title>
        <authorList>
            <person name="Singleton D.R."/>
            <person name="Dickey A.N."/>
            <person name="Scholl E.H."/>
            <person name="Wright F.A."/>
            <person name="Aitken M.D."/>
        </authorList>
    </citation>
    <scope>NUCLEOTIDE SEQUENCE [LARGE SCALE GENOMIC DNA]</scope>
    <source>
        <strain evidence="8">TR3.2</strain>
    </source>
</reference>
<dbReference type="Proteomes" id="UP000092952">
    <property type="component" value="Chromosome"/>
</dbReference>
<name>A0A1B1YVR4_9GAMM</name>
<dbReference type="NCBIfam" id="NF006828">
    <property type="entry name" value="PRK09350.1"/>
    <property type="match status" value="1"/>
</dbReference>
<keyword evidence="4" id="KW-0067">ATP-binding</keyword>
<accession>A0A1B1YVR4</accession>
<dbReference type="STRING" id="1810504.PG2T_12425"/>
<comment type="catalytic activity">
    <reaction evidence="5">
        <text>D-beta-lysine + L-lysyl-[protein] + ATP = N(6)-((3R)-3,6-diaminohexanoyl)-L-lysyl-[protein] + AMP + diphosphate + H(+)</text>
        <dbReference type="Rhea" id="RHEA:83435"/>
        <dbReference type="Rhea" id="RHEA-COMP:9752"/>
        <dbReference type="Rhea" id="RHEA-COMP:20131"/>
        <dbReference type="ChEBI" id="CHEBI:15378"/>
        <dbReference type="ChEBI" id="CHEBI:29969"/>
        <dbReference type="ChEBI" id="CHEBI:30616"/>
        <dbReference type="ChEBI" id="CHEBI:33019"/>
        <dbReference type="ChEBI" id="CHEBI:84138"/>
        <dbReference type="ChEBI" id="CHEBI:156053"/>
        <dbReference type="ChEBI" id="CHEBI:456215"/>
    </reaction>
    <physiologicalReaction direction="left-to-right" evidence="5">
        <dbReference type="Rhea" id="RHEA:83436"/>
    </physiologicalReaction>
</comment>
<evidence type="ECO:0000313" key="8">
    <source>
        <dbReference type="Proteomes" id="UP000092952"/>
    </source>
</evidence>
<dbReference type="KEGG" id="gbi:PG2T_12425"/>
<organism evidence="7 8">
    <name type="scientific">Immundisolibacter cernigliae</name>
    <dbReference type="NCBI Taxonomy" id="1810504"/>
    <lineage>
        <taxon>Bacteria</taxon>
        <taxon>Pseudomonadati</taxon>
        <taxon>Pseudomonadota</taxon>
        <taxon>Gammaproteobacteria</taxon>
        <taxon>Immundisolibacterales</taxon>
        <taxon>Immundisolibacteraceae</taxon>
        <taxon>Immundisolibacter</taxon>
    </lineage>
</organism>
<keyword evidence="8" id="KW-1185">Reference proteome</keyword>
<dbReference type="GO" id="GO:0005829">
    <property type="term" value="C:cytosol"/>
    <property type="evidence" value="ECO:0007669"/>
    <property type="project" value="TreeGrafter"/>
</dbReference>
<dbReference type="Pfam" id="PF00152">
    <property type="entry name" value="tRNA-synt_2"/>
    <property type="match status" value="1"/>
</dbReference>
<evidence type="ECO:0000256" key="4">
    <source>
        <dbReference type="ARBA" id="ARBA00022840"/>
    </source>
</evidence>
<dbReference type="InterPro" id="IPR004525">
    <property type="entry name" value="EpmA"/>
</dbReference>
<dbReference type="PROSITE" id="PS50862">
    <property type="entry name" value="AA_TRNA_LIGASE_II"/>
    <property type="match status" value="1"/>
</dbReference>